<proteinExistence type="predicted"/>
<dbReference type="EMBL" id="CP126665">
    <property type="protein sequence ID" value="WKA11854.1"/>
    <property type="molecule type" value="Genomic_DNA"/>
</dbReference>
<dbReference type="PANTHER" id="PTHR47087">
    <property type="entry name" value="METHIONINE S-METHYLTRANSFERASE"/>
    <property type="match status" value="1"/>
</dbReference>
<dbReference type="PANTHER" id="PTHR47087:SF1">
    <property type="entry name" value="METHIONINE S-METHYLTRANSFERASE"/>
    <property type="match status" value="1"/>
</dbReference>
<protein>
    <submittedName>
        <fullName evidence="1">Uncharacterized protein</fullName>
    </submittedName>
</protein>
<evidence type="ECO:0000313" key="2">
    <source>
        <dbReference type="Proteomes" id="UP001227230"/>
    </source>
</evidence>
<accession>A0ABY9DVS0</accession>
<gene>
    <name evidence="1" type="ORF">VitviT2T_029309</name>
</gene>
<evidence type="ECO:0000313" key="1">
    <source>
        <dbReference type="EMBL" id="WKA11854.1"/>
    </source>
</evidence>
<keyword evidence="2" id="KW-1185">Reference proteome</keyword>
<dbReference type="Proteomes" id="UP001227230">
    <property type="component" value="Chromosome 18"/>
</dbReference>
<reference evidence="1 2" key="1">
    <citation type="journal article" date="2023" name="Hortic Res">
        <title>The complete reference genome for grapevine (Vitis vinifera L.) genetics and breeding.</title>
        <authorList>
            <person name="Shi X."/>
            <person name="Cao S."/>
            <person name="Wang X."/>
            <person name="Huang S."/>
            <person name="Wang Y."/>
            <person name="Liu Z."/>
            <person name="Liu W."/>
            <person name="Leng X."/>
            <person name="Peng Y."/>
            <person name="Wang N."/>
            <person name="Wang Y."/>
            <person name="Ma Z."/>
            <person name="Xu X."/>
            <person name="Zhang F."/>
            <person name="Xue H."/>
            <person name="Zhong H."/>
            <person name="Wang Y."/>
            <person name="Zhang K."/>
            <person name="Velt A."/>
            <person name="Avia K."/>
            <person name="Holtgrawe D."/>
            <person name="Grimplet J."/>
            <person name="Matus J.T."/>
            <person name="Ware D."/>
            <person name="Wu X."/>
            <person name="Wang H."/>
            <person name="Liu C."/>
            <person name="Fang Y."/>
            <person name="Rustenholz C."/>
            <person name="Cheng Z."/>
            <person name="Xiao H."/>
            <person name="Zhou Y."/>
        </authorList>
    </citation>
    <scope>NUCLEOTIDE SEQUENCE [LARGE SCALE GENOMIC DNA]</scope>
    <source>
        <strain evidence="2">cv. Pinot noir / PN40024</strain>
        <tissue evidence="1">Leaf</tissue>
    </source>
</reference>
<sequence length="164" mass="19032">MMVIPAFLYQKTEDWSFTFYEGLNRHPDSISKDKTVSELVVEMVGYRLPHLTSGLLSRRQLASLVRWPCSYRGPTTIRYAMKKLLGLRKQKDGSLLEAVAEQKRVLGNRSWCLEERPAMVFRRTQVTPIALWLGSFKFAVSSVRCRDIKVILRYFDIALVIKFV</sequence>
<organism evidence="1 2">
    <name type="scientific">Vitis vinifera</name>
    <name type="common">Grape</name>
    <dbReference type="NCBI Taxonomy" id="29760"/>
    <lineage>
        <taxon>Eukaryota</taxon>
        <taxon>Viridiplantae</taxon>
        <taxon>Streptophyta</taxon>
        <taxon>Embryophyta</taxon>
        <taxon>Tracheophyta</taxon>
        <taxon>Spermatophyta</taxon>
        <taxon>Magnoliopsida</taxon>
        <taxon>eudicotyledons</taxon>
        <taxon>Gunneridae</taxon>
        <taxon>Pentapetalae</taxon>
        <taxon>rosids</taxon>
        <taxon>Vitales</taxon>
        <taxon>Vitaceae</taxon>
        <taxon>Viteae</taxon>
        <taxon>Vitis</taxon>
    </lineage>
</organism>
<name>A0ABY9DVS0_VITVI</name>